<dbReference type="InterPro" id="IPR018379">
    <property type="entry name" value="BEN_domain"/>
</dbReference>
<dbReference type="CTD" id="100494818"/>
<dbReference type="RefSeq" id="XP_002938072.1">
    <property type="nucleotide sequence ID" value="XM_002938026.5"/>
</dbReference>
<dbReference type="Pfam" id="PF10523">
    <property type="entry name" value="BEN"/>
    <property type="match status" value="1"/>
</dbReference>
<evidence type="ECO:0000256" key="1">
    <source>
        <dbReference type="SAM" id="Coils"/>
    </source>
</evidence>
<feature type="region of interest" description="Disordered" evidence="2">
    <location>
        <begin position="1"/>
        <end position="58"/>
    </location>
</feature>
<evidence type="ECO:0000256" key="2">
    <source>
        <dbReference type="SAM" id="MobiDB-lite"/>
    </source>
</evidence>
<name>A0A6I8PJW6_XENTR</name>
<dbReference type="OMA" id="DTPRFPR"/>
<feature type="compositionally biased region" description="Basic and acidic residues" evidence="2">
    <location>
        <begin position="9"/>
        <end position="19"/>
    </location>
</feature>
<protein>
    <submittedName>
        <fullName evidence="4">Uncharacterized XB5788060</fullName>
    </submittedName>
    <submittedName>
        <fullName evidence="6">Uncharacterized protein LOC100494818</fullName>
    </submittedName>
</protein>
<dbReference type="Xenbase" id="XB-GENE-5788061">
    <property type="gene designation" value="XB5788060"/>
</dbReference>
<feature type="coiled-coil region" evidence="1">
    <location>
        <begin position="155"/>
        <end position="189"/>
    </location>
</feature>
<sequence length="502" mass="54867">MDLVAGDTARTDRERRFDQSDSALSGDSFQVPKNGRTKGLLTPSALPASTHRSADEDPLCRKRLRTSNASMCCPVLAQRLSAPQHEAVRSGECTAGATIRVKDQGVLSSQAAQGDHCWATRSGSRVTALYAELVRELETQVAELHEILASRDETAAVREWRIQELEAENQELKRQIQCLEEQNDELSHGHQDAPRDGDRLVGPESHCVAVNDSNISFLKNLTGFLETNSSPPMSASLTSSSPIPPTDPKFTRPEVPISPVIPQAVEPGPPTITPAEVSDSPNEGMLRVSGVTSGFQYWMKMDESGENTLPESCVLWDEPLQETLPDGSPAWASPVEGNGRPKLELVPSSGVYITYQQVEDLSHIPPDKPKLMTRRLLDYFFSRETLARSSATGQRIAHNNTTMEKPLRLPDKVVTAIKAYVTRACGRGCNFNAVINSKCGTSRRAVKKMSIRIDWTEGGAKHCPRTPSGLLAQKGHSQPEKTQVPAIRGTEPLLPQSVPQNS</sequence>
<evidence type="ECO:0000313" key="6">
    <source>
        <dbReference type="RefSeq" id="XP_002938072.1"/>
    </source>
</evidence>
<dbReference type="Proteomes" id="UP000008143">
    <property type="component" value="Chromosome 10"/>
</dbReference>
<dbReference type="Ensembl" id="ENSXETT00000057096">
    <property type="protein sequence ID" value="ENSXETP00000057096"/>
    <property type="gene ID" value="ENSXETG00000027360"/>
</dbReference>
<accession>A0A6I8PJW6</accession>
<dbReference type="KEGG" id="xtr:100494818"/>
<keyword evidence="1" id="KW-0175">Coiled coil</keyword>
<dbReference type="Gene3D" id="1.10.10.2590">
    <property type="entry name" value="BEN domain"/>
    <property type="match status" value="1"/>
</dbReference>
<feature type="domain" description="BEN" evidence="3">
    <location>
        <begin position="348"/>
        <end position="446"/>
    </location>
</feature>
<evidence type="ECO:0000313" key="5">
    <source>
        <dbReference type="Proteomes" id="UP000008143"/>
    </source>
</evidence>
<reference evidence="6" key="3">
    <citation type="submission" date="2025-04" db="UniProtKB">
        <authorList>
            <consortium name="RefSeq"/>
        </authorList>
    </citation>
    <scope>IDENTIFICATION</scope>
    <source>
        <strain evidence="6">Nigerian</strain>
        <tissue evidence="6">Liver and blood</tissue>
    </source>
</reference>
<dbReference type="AGR" id="Xenbase:XB-GENE-5788061"/>
<dbReference type="SMART" id="SM01025">
    <property type="entry name" value="BEN"/>
    <property type="match status" value="1"/>
</dbReference>
<evidence type="ECO:0000313" key="7">
    <source>
        <dbReference type="Xenbase" id="XB-GENE-5788061"/>
    </source>
</evidence>
<evidence type="ECO:0000313" key="4">
    <source>
        <dbReference type="Ensembl" id="ENSXETP00000057096"/>
    </source>
</evidence>
<dbReference type="GeneTree" id="ENSGT00640000092844"/>
<dbReference type="GO" id="GO:0003677">
    <property type="term" value="F:DNA binding"/>
    <property type="evidence" value="ECO:0007669"/>
    <property type="project" value="InterPro"/>
</dbReference>
<keyword evidence="5" id="KW-1185">Reference proteome</keyword>
<gene>
    <name evidence="7" type="primary">XB5788060</name>
    <name evidence="6" type="synonym">LOC100494818</name>
    <name evidence="4" type="synonym">XB5788060 [provisional]</name>
</gene>
<feature type="region of interest" description="Disordered" evidence="2">
    <location>
        <begin position="458"/>
        <end position="502"/>
    </location>
</feature>
<dbReference type="PROSITE" id="PS51457">
    <property type="entry name" value="BEN"/>
    <property type="match status" value="1"/>
</dbReference>
<reference evidence="4" key="1">
    <citation type="journal article" date="2010" name="Science">
        <title>The genome of the Western clawed frog Xenopus tropicalis.</title>
        <authorList>
            <person name="Hellsten U."/>
            <person name="Harland R.M."/>
            <person name="Gilchrist M.J."/>
            <person name="Hendrix D."/>
            <person name="Jurka J."/>
            <person name="Kapitonov V."/>
            <person name="Ovcharenko I."/>
            <person name="Putnam N.H."/>
            <person name="Shu S."/>
            <person name="Taher L."/>
            <person name="Blitz I.L."/>
            <person name="Blumberg B."/>
            <person name="Dichmann D.S."/>
            <person name="Dubchak I."/>
            <person name="Amaya E."/>
            <person name="Detter J.C."/>
            <person name="Fletcher R."/>
            <person name="Gerhard D.S."/>
            <person name="Goodstein D."/>
            <person name="Graves T."/>
            <person name="Grigoriev I.V."/>
            <person name="Grimwood J."/>
            <person name="Kawashima T."/>
            <person name="Lindquist E."/>
            <person name="Lucas S.M."/>
            <person name="Mead P.E."/>
            <person name="Mitros T."/>
            <person name="Ogino H."/>
            <person name="Ohta Y."/>
            <person name="Poliakov A.V."/>
            <person name="Pollet N."/>
            <person name="Robert J."/>
            <person name="Salamov A."/>
            <person name="Sater A.K."/>
            <person name="Schmutz J."/>
            <person name="Terry A."/>
            <person name="Vize P.D."/>
            <person name="Warren W.C."/>
            <person name="Wells D."/>
            <person name="Wills A."/>
            <person name="Wilson R.K."/>
            <person name="Zimmerman L.B."/>
            <person name="Zorn A.M."/>
            <person name="Grainger R."/>
            <person name="Grammer T."/>
            <person name="Khokha M.K."/>
            <person name="Richardson P.M."/>
            <person name="Rokhsar D.S."/>
        </authorList>
    </citation>
    <scope>NUCLEOTIDE SEQUENCE [LARGE SCALE GENOMIC DNA]</scope>
    <source>
        <strain evidence="4">Nigerian</strain>
    </source>
</reference>
<proteinExistence type="predicted"/>
<reference evidence="4" key="2">
    <citation type="submission" date="2020-05" db="UniProtKB">
        <authorList>
            <consortium name="Ensembl"/>
        </authorList>
    </citation>
    <scope>IDENTIFICATION</scope>
</reference>
<dbReference type="Bgee" id="ENSXETG00000027360">
    <property type="expression patterns" value="Expressed in gastrula and 12 other cell types or tissues"/>
</dbReference>
<dbReference type="AlphaFoldDB" id="A0A6I8PJW6"/>
<organism evidence="4">
    <name type="scientific">Xenopus tropicalis</name>
    <name type="common">Western clawed frog</name>
    <name type="synonym">Silurana tropicalis</name>
    <dbReference type="NCBI Taxonomy" id="8364"/>
    <lineage>
        <taxon>Eukaryota</taxon>
        <taxon>Metazoa</taxon>
        <taxon>Chordata</taxon>
        <taxon>Craniata</taxon>
        <taxon>Vertebrata</taxon>
        <taxon>Euteleostomi</taxon>
        <taxon>Amphibia</taxon>
        <taxon>Batrachia</taxon>
        <taxon>Anura</taxon>
        <taxon>Pipoidea</taxon>
        <taxon>Pipidae</taxon>
        <taxon>Xenopodinae</taxon>
        <taxon>Xenopus</taxon>
        <taxon>Silurana</taxon>
    </lineage>
</organism>
<dbReference type="GeneID" id="100494818"/>
<dbReference type="Ensembl" id="ENSXETT00000113120">
    <property type="protein sequence ID" value="ENSXETP00000102356"/>
    <property type="gene ID" value="ENSXETG00000027360"/>
</dbReference>
<evidence type="ECO:0000259" key="3">
    <source>
        <dbReference type="PROSITE" id="PS51457"/>
    </source>
</evidence>
<dbReference type="OrthoDB" id="10071220at2759"/>